<gene>
    <name evidence="13" type="ORF">PoB_000927900</name>
</gene>
<dbReference type="Proteomes" id="UP000735302">
    <property type="component" value="Unassembled WGS sequence"/>
</dbReference>
<feature type="transmembrane region" description="Helical" evidence="10">
    <location>
        <begin position="216"/>
        <end position="240"/>
    </location>
</feature>
<evidence type="ECO:0000256" key="1">
    <source>
        <dbReference type="ARBA" id="ARBA00004127"/>
    </source>
</evidence>
<dbReference type="GO" id="GO:0005794">
    <property type="term" value="C:Golgi apparatus"/>
    <property type="evidence" value="ECO:0007669"/>
    <property type="project" value="TreeGrafter"/>
</dbReference>
<evidence type="ECO:0000256" key="8">
    <source>
        <dbReference type="ARBA" id="ARBA00023288"/>
    </source>
</evidence>
<evidence type="ECO:0000256" key="2">
    <source>
        <dbReference type="ARBA" id="ARBA00008574"/>
    </source>
</evidence>
<dbReference type="Pfam" id="PF01529">
    <property type="entry name" value="DHHC"/>
    <property type="match status" value="1"/>
</dbReference>
<dbReference type="GO" id="GO:0019706">
    <property type="term" value="F:protein-cysteine S-palmitoyltransferase activity"/>
    <property type="evidence" value="ECO:0007669"/>
    <property type="project" value="UniProtKB-EC"/>
</dbReference>
<dbReference type="AlphaFoldDB" id="A0AAV3YKY0"/>
<feature type="region of interest" description="Disordered" evidence="11">
    <location>
        <begin position="88"/>
        <end position="121"/>
    </location>
</feature>
<feature type="transmembrane region" description="Helical" evidence="10">
    <location>
        <begin position="181"/>
        <end position="204"/>
    </location>
</feature>
<evidence type="ECO:0000256" key="7">
    <source>
        <dbReference type="ARBA" id="ARBA00023139"/>
    </source>
</evidence>
<evidence type="ECO:0000259" key="12">
    <source>
        <dbReference type="Pfam" id="PF01529"/>
    </source>
</evidence>
<evidence type="ECO:0000256" key="5">
    <source>
        <dbReference type="ARBA" id="ARBA00022989"/>
    </source>
</evidence>
<dbReference type="InterPro" id="IPR001594">
    <property type="entry name" value="Palmitoyltrfase_DHHC"/>
</dbReference>
<dbReference type="GO" id="GO:0005783">
    <property type="term" value="C:endoplasmic reticulum"/>
    <property type="evidence" value="ECO:0007669"/>
    <property type="project" value="TreeGrafter"/>
</dbReference>
<keyword evidence="6 10" id="KW-0472">Membrane</keyword>
<sequence>MSKYSKCSCSAAIFVRTFHTLIVLGVPTSLLLKDSMLRHWLLERENLLLGIVYSSLLMSSLVLYYITCFTDPGYISLKRDKKGKLIKPSLTSDDEEAGDMELKPTNNNMDNEENNEDSGEENGHMIPAINKAGVKYRFCDFCEITQPMRAKHCEDCNRCVRKFDHHCPWLEACVGERNHRYFWLFLLFTLFLIMFTLCIVWEAFQFRFTWSDWLKFNAVFLIDILILGLGGLVVLGLLCFHSFLMVKGLTTWEAASRERITYLKYLDDDYNPFNEGPCRNLGQFLCACSIRSWEKVYAKQARNANGVI</sequence>
<keyword evidence="7" id="KW-0564">Palmitate</keyword>
<keyword evidence="5 10" id="KW-1133">Transmembrane helix</keyword>
<dbReference type="PROSITE" id="PS50216">
    <property type="entry name" value="DHHC"/>
    <property type="match status" value="1"/>
</dbReference>
<comment type="catalytic activity">
    <reaction evidence="10">
        <text>L-cysteinyl-[protein] + hexadecanoyl-CoA = S-hexadecanoyl-L-cysteinyl-[protein] + CoA</text>
        <dbReference type="Rhea" id="RHEA:36683"/>
        <dbReference type="Rhea" id="RHEA-COMP:10131"/>
        <dbReference type="Rhea" id="RHEA-COMP:11032"/>
        <dbReference type="ChEBI" id="CHEBI:29950"/>
        <dbReference type="ChEBI" id="CHEBI:57287"/>
        <dbReference type="ChEBI" id="CHEBI:57379"/>
        <dbReference type="ChEBI" id="CHEBI:74151"/>
        <dbReference type="EC" id="2.3.1.225"/>
    </reaction>
</comment>
<proteinExistence type="inferred from homology"/>
<dbReference type="PANTHER" id="PTHR22883">
    <property type="entry name" value="ZINC FINGER DHHC DOMAIN CONTAINING PROTEIN"/>
    <property type="match status" value="1"/>
</dbReference>
<keyword evidence="14" id="KW-1185">Reference proteome</keyword>
<feature type="transmembrane region" description="Helical" evidence="10">
    <location>
        <begin position="52"/>
        <end position="77"/>
    </location>
</feature>
<feature type="transmembrane region" description="Helical" evidence="10">
    <location>
        <begin position="12"/>
        <end position="32"/>
    </location>
</feature>
<comment type="caution">
    <text evidence="13">The sequence shown here is derived from an EMBL/GenBank/DDBJ whole genome shotgun (WGS) entry which is preliminary data.</text>
</comment>
<feature type="domain" description="Palmitoyltransferase DHHC" evidence="12">
    <location>
        <begin position="136"/>
        <end position="256"/>
    </location>
</feature>
<evidence type="ECO:0000313" key="14">
    <source>
        <dbReference type="Proteomes" id="UP000735302"/>
    </source>
</evidence>
<dbReference type="InterPro" id="IPR039859">
    <property type="entry name" value="PFA4/ZDH16/20/ERF2-like"/>
</dbReference>
<dbReference type="EC" id="2.3.1.225" evidence="10"/>
<dbReference type="EMBL" id="BLXT01001037">
    <property type="protein sequence ID" value="GFN82773.1"/>
    <property type="molecule type" value="Genomic_DNA"/>
</dbReference>
<evidence type="ECO:0000256" key="3">
    <source>
        <dbReference type="ARBA" id="ARBA00022679"/>
    </source>
</evidence>
<evidence type="ECO:0000256" key="10">
    <source>
        <dbReference type="RuleBase" id="RU079119"/>
    </source>
</evidence>
<accession>A0AAV3YKY0</accession>
<evidence type="ECO:0000256" key="4">
    <source>
        <dbReference type="ARBA" id="ARBA00022692"/>
    </source>
</evidence>
<dbReference type="GO" id="GO:0006612">
    <property type="term" value="P:protein targeting to membrane"/>
    <property type="evidence" value="ECO:0007669"/>
    <property type="project" value="TreeGrafter"/>
</dbReference>
<dbReference type="PANTHER" id="PTHR22883:SF301">
    <property type="entry name" value="PALMITOYLTRANSFERASE ZDHHC12"/>
    <property type="match status" value="1"/>
</dbReference>
<evidence type="ECO:0000313" key="13">
    <source>
        <dbReference type="EMBL" id="GFN82773.1"/>
    </source>
</evidence>
<protein>
    <recommendedName>
        <fullName evidence="10">Palmitoyltransferase</fullName>
        <ecNumber evidence="10">2.3.1.225</ecNumber>
    </recommendedName>
</protein>
<reference evidence="13 14" key="1">
    <citation type="journal article" date="2021" name="Elife">
        <title>Chloroplast acquisition without the gene transfer in kleptoplastic sea slugs, Plakobranchus ocellatus.</title>
        <authorList>
            <person name="Maeda T."/>
            <person name="Takahashi S."/>
            <person name="Yoshida T."/>
            <person name="Shimamura S."/>
            <person name="Takaki Y."/>
            <person name="Nagai Y."/>
            <person name="Toyoda A."/>
            <person name="Suzuki Y."/>
            <person name="Arimoto A."/>
            <person name="Ishii H."/>
            <person name="Satoh N."/>
            <person name="Nishiyama T."/>
            <person name="Hasebe M."/>
            <person name="Maruyama T."/>
            <person name="Minagawa J."/>
            <person name="Obokata J."/>
            <person name="Shigenobu S."/>
        </authorList>
    </citation>
    <scope>NUCLEOTIDE SEQUENCE [LARGE SCALE GENOMIC DNA]</scope>
</reference>
<comment type="subcellular location">
    <subcellularLocation>
        <location evidence="1">Endomembrane system</location>
        <topology evidence="1">Multi-pass membrane protein</topology>
    </subcellularLocation>
</comment>
<keyword evidence="9 10" id="KW-0012">Acyltransferase</keyword>
<comment type="domain">
    <text evidence="10">The DHHC domain is required for palmitoyltransferase activity.</text>
</comment>
<evidence type="ECO:0000256" key="11">
    <source>
        <dbReference type="SAM" id="MobiDB-lite"/>
    </source>
</evidence>
<evidence type="ECO:0000256" key="6">
    <source>
        <dbReference type="ARBA" id="ARBA00023136"/>
    </source>
</evidence>
<evidence type="ECO:0000256" key="9">
    <source>
        <dbReference type="ARBA" id="ARBA00023315"/>
    </source>
</evidence>
<keyword evidence="3 10" id="KW-0808">Transferase</keyword>
<feature type="compositionally biased region" description="Acidic residues" evidence="11">
    <location>
        <begin position="110"/>
        <end position="120"/>
    </location>
</feature>
<organism evidence="13 14">
    <name type="scientific">Plakobranchus ocellatus</name>
    <dbReference type="NCBI Taxonomy" id="259542"/>
    <lineage>
        <taxon>Eukaryota</taxon>
        <taxon>Metazoa</taxon>
        <taxon>Spiralia</taxon>
        <taxon>Lophotrochozoa</taxon>
        <taxon>Mollusca</taxon>
        <taxon>Gastropoda</taxon>
        <taxon>Heterobranchia</taxon>
        <taxon>Euthyneura</taxon>
        <taxon>Panpulmonata</taxon>
        <taxon>Sacoglossa</taxon>
        <taxon>Placobranchoidea</taxon>
        <taxon>Plakobranchidae</taxon>
        <taxon>Plakobranchus</taxon>
    </lineage>
</organism>
<name>A0AAV3YKY0_9GAST</name>
<keyword evidence="4 10" id="KW-0812">Transmembrane</keyword>
<keyword evidence="8" id="KW-0449">Lipoprotein</keyword>
<comment type="similarity">
    <text evidence="2 10">Belongs to the DHHC palmitoyltransferase family.</text>
</comment>